<proteinExistence type="predicted"/>
<name>K1RBD7_9ZZZZ</name>
<dbReference type="AlphaFoldDB" id="K1RBD7"/>
<feature type="non-terminal residue" evidence="1">
    <location>
        <position position="48"/>
    </location>
</feature>
<evidence type="ECO:0000313" key="1">
    <source>
        <dbReference type="EMBL" id="EKC46067.1"/>
    </source>
</evidence>
<accession>K1RBD7</accession>
<protein>
    <submittedName>
        <fullName evidence="1">Lipoprotein</fullName>
    </submittedName>
</protein>
<organism evidence="1">
    <name type="scientific">human gut metagenome</name>
    <dbReference type="NCBI Taxonomy" id="408170"/>
    <lineage>
        <taxon>unclassified sequences</taxon>
        <taxon>metagenomes</taxon>
        <taxon>organismal metagenomes</taxon>
    </lineage>
</organism>
<sequence length="48" mass="5788">MTFWARIDGYEEEFKFMSLEKIMPFQQLRVHIPFATKDLTAYTRSGKK</sequence>
<keyword evidence="1" id="KW-0449">Lipoprotein</keyword>
<comment type="caution">
    <text evidence="1">The sequence shown here is derived from an EMBL/GenBank/DDBJ whole genome shotgun (WGS) entry which is preliminary data.</text>
</comment>
<dbReference type="EMBL" id="AJWY01013730">
    <property type="protein sequence ID" value="EKC46067.1"/>
    <property type="molecule type" value="Genomic_DNA"/>
</dbReference>
<reference evidence="1" key="1">
    <citation type="journal article" date="2013" name="Environ. Microbiol.">
        <title>Microbiota from the distal guts of lean and obese adolescents exhibit partial functional redundancy besides clear differences in community structure.</title>
        <authorList>
            <person name="Ferrer M."/>
            <person name="Ruiz A."/>
            <person name="Lanza F."/>
            <person name="Haange S.B."/>
            <person name="Oberbach A."/>
            <person name="Till H."/>
            <person name="Bargiela R."/>
            <person name="Campoy C."/>
            <person name="Segura M.T."/>
            <person name="Richter M."/>
            <person name="von Bergen M."/>
            <person name="Seifert J."/>
            <person name="Suarez A."/>
        </authorList>
    </citation>
    <scope>NUCLEOTIDE SEQUENCE</scope>
</reference>
<gene>
    <name evidence="1" type="ORF">LEA_19986</name>
</gene>